<evidence type="ECO:0000256" key="2">
    <source>
        <dbReference type="SAM" id="Phobius"/>
    </source>
</evidence>
<organism evidence="4 5">
    <name type="scientific">Petrachloros mirabilis ULC683</name>
    <dbReference type="NCBI Taxonomy" id="2781853"/>
    <lineage>
        <taxon>Bacteria</taxon>
        <taxon>Bacillati</taxon>
        <taxon>Cyanobacteriota</taxon>
        <taxon>Cyanophyceae</taxon>
        <taxon>Synechococcales</taxon>
        <taxon>Petrachlorosaceae</taxon>
        <taxon>Petrachloros</taxon>
        <taxon>Petrachloros mirabilis</taxon>
    </lineage>
</organism>
<dbReference type="RefSeq" id="WP_161827133.1">
    <property type="nucleotide sequence ID" value="NZ_WVIC01000063.1"/>
</dbReference>
<reference evidence="4" key="1">
    <citation type="submission" date="2019-12" db="EMBL/GenBank/DDBJ databases">
        <title>High-Quality draft genome sequences of three cyanobacteria isolated from the limestone walls of the Old Cathedral of Coimbra.</title>
        <authorList>
            <person name="Tiago I."/>
            <person name="Soares F."/>
            <person name="Portugal A."/>
        </authorList>
    </citation>
    <scope>NUCLEOTIDE SEQUENCE [LARGE SCALE GENOMIC DNA]</scope>
    <source>
        <strain evidence="4">C</strain>
    </source>
</reference>
<comment type="caution">
    <text evidence="4">The sequence shown here is derived from an EMBL/GenBank/DDBJ whole genome shotgun (WGS) entry which is preliminary data.</text>
</comment>
<evidence type="ECO:0000313" key="5">
    <source>
        <dbReference type="Proteomes" id="UP000607397"/>
    </source>
</evidence>
<proteinExistence type="predicted"/>
<feature type="domain" description="Cyanobacterial aminoacyl-tRNA synthetase CAAD" evidence="3">
    <location>
        <begin position="68"/>
        <end position="152"/>
    </location>
</feature>
<evidence type="ECO:0000259" key="3">
    <source>
        <dbReference type="Pfam" id="PF14159"/>
    </source>
</evidence>
<dbReference type="PANTHER" id="PTHR33222:SF4">
    <property type="entry name" value="PROTEIN CURVATURE THYLAKOID 1A, CHLOROPLASTIC"/>
    <property type="match status" value="1"/>
</dbReference>
<protein>
    <recommendedName>
        <fullName evidence="3">Cyanobacterial aminoacyl-tRNA synthetase CAAD domain-containing protein</fullName>
    </recommendedName>
</protein>
<dbReference type="Proteomes" id="UP000607397">
    <property type="component" value="Unassembled WGS sequence"/>
</dbReference>
<keyword evidence="2" id="KW-0812">Transmembrane</keyword>
<feature type="transmembrane region" description="Helical" evidence="2">
    <location>
        <begin position="81"/>
        <end position="101"/>
    </location>
</feature>
<dbReference type="EMBL" id="WVIC01000063">
    <property type="protein sequence ID" value="NCJ08664.1"/>
    <property type="molecule type" value="Genomic_DNA"/>
</dbReference>
<dbReference type="InterPro" id="IPR025564">
    <property type="entry name" value="CAAD_dom"/>
</dbReference>
<dbReference type="GO" id="GO:0009579">
    <property type="term" value="C:thylakoid"/>
    <property type="evidence" value="ECO:0007669"/>
    <property type="project" value="InterPro"/>
</dbReference>
<gene>
    <name evidence="4" type="ORF">GS597_19570</name>
</gene>
<keyword evidence="5" id="KW-1185">Reference proteome</keyword>
<dbReference type="PANTHER" id="PTHR33222">
    <property type="match status" value="1"/>
</dbReference>
<keyword evidence="2" id="KW-0472">Membrane</keyword>
<dbReference type="GO" id="GO:0016020">
    <property type="term" value="C:membrane"/>
    <property type="evidence" value="ECO:0007669"/>
    <property type="project" value="UniProtKB-SubCell"/>
</dbReference>
<feature type="transmembrane region" description="Helical" evidence="2">
    <location>
        <begin position="107"/>
        <end position="131"/>
    </location>
</feature>
<evidence type="ECO:0000256" key="1">
    <source>
        <dbReference type="ARBA" id="ARBA00004141"/>
    </source>
</evidence>
<accession>A0A8K2A9V7</accession>
<dbReference type="InterPro" id="IPR033344">
    <property type="entry name" value="CURT1"/>
</dbReference>
<dbReference type="Pfam" id="PF14159">
    <property type="entry name" value="CAAD"/>
    <property type="match status" value="1"/>
</dbReference>
<dbReference type="AlphaFoldDB" id="A0A8K2A9V7"/>
<evidence type="ECO:0000313" key="4">
    <source>
        <dbReference type="EMBL" id="NCJ08664.1"/>
    </source>
</evidence>
<keyword evidence="2" id="KW-1133">Transmembrane helix</keyword>
<comment type="subcellular location">
    <subcellularLocation>
        <location evidence="1">Membrane</location>
        <topology evidence="1">Multi-pass membrane protein</topology>
    </subcellularLocation>
</comment>
<name>A0A8K2A9V7_9CYAN</name>
<sequence length="160" mass="17872">MSPNVDTSLETDTIRQPIAETDAPDQLDVNPDAPGTLFKLPSQDLSLASEKWQEYGEKLARFLILFPDYLGEAFGQYRKPLTTVGIIAGAGVTLAIADGVLDRLNAIPLFAPTFELIGLGFTGWVIFRYLLYADTRQELWQEYQELKDRITGQEDENSEA</sequence>